<proteinExistence type="predicted"/>
<accession>A0AAD6MDF5</accession>
<name>A0AAD6MDF5_9ROSI</name>
<dbReference type="Proteomes" id="UP001164929">
    <property type="component" value="Chromosome 10"/>
</dbReference>
<keyword evidence="2" id="KW-1185">Reference proteome</keyword>
<gene>
    <name evidence="1" type="ORF">NC653_026269</name>
</gene>
<reference evidence="1" key="1">
    <citation type="journal article" date="2023" name="Mol. Ecol. Resour.">
        <title>Chromosome-level genome assembly of a triploid poplar Populus alba 'Berolinensis'.</title>
        <authorList>
            <person name="Chen S."/>
            <person name="Yu Y."/>
            <person name="Wang X."/>
            <person name="Wang S."/>
            <person name="Zhang T."/>
            <person name="Zhou Y."/>
            <person name="He R."/>
            <person name="Meng N."/>
            <person name="Wang Y."/>
            <person name="Liu W."/>
            <person name="Liu Z."/>
            <person name="Liu J."/>
            <person name="Guo Q."/>
            <person name="Huang H."/>
            <person name="Sederoff R.R."/>
            <person name="Wang G."/>
            <person name="Qu G."/>
            <person name="Chen S."/>
        </authorList>
    </citation>
    <scope>NUCLEOTIDE SEQUENCE</scope>
    <source>
        <strain evidence="1">SC-2020</strain>
    </source>
</reference>
<evidence type="ECO:0000313" key="2">
    <source>
        <dbReference type="Proteomes" id="UP001164929"/>
    </source>
</evidence>
<dbReference type="AlphaFoldDB" id="A0AAD6MDF5"/>
<organism evidence="1 2">
    <name type="scientific">Populus alba x Populus x berolinensis</name>
    <dbReference type="NCBI Taxonomy" id="444605"/>
    <lineage>
        <taxon>Eukaryota</taxon>
        <taxon>Viridiplantae</taxon>
        <taxon>Streptophyta</taxon>
        <taxon>Embryophyta</taxon>
        <taxon>Tracheophyta</taxon>
        <taxon>Spermatophyta</taxon>
        <taxon>Magnoliopsida</taxon>
        <taxon>eudicotyledons</taxon>
        <taxon>Gunneridae</taxon>
        <taxon>Pentapetalae</taxon>
        <taxon>rosids</taxon>
        <taxon>fabids</taxon>
        <taxon>Malpighiales</taxon>
        <taxon>Salicaceae</taxon>
        <taxon>Saliceae</taxon>
        <taxon>Populus</taxon>
    </lineage>
</organism>
<dbReference type="EMBL" id="JAQIZT010000010">
    <property type="protein sequence ID" value="KAJ6983410.1"/>
    <property type="molecule type" value="Genomic_DNA"/>
</dbReference>
<sequence>MIFHNPYLFLGNTKLDDSQRVSCFIFIIVPFPHSFEADPSPTLMILPTWFMVLKRLKSTSASTELLAISLRINFESLSLSQNSNFSIQNCANSHS</sequence>
<comment type="caution">
    <text evidence="1">The sequence shown here is derived from an EMBL/GenBank/DDBJ whole genome shotgun (WGS) entry which is preliminary data.</text>
</comment>
<evidence type="ECO:0000313" key="1">
    <source>
        <dbReference type="EMBL" id="KAJ6983410.1"/>
    </source>
</evidence>
<protein>
    <submittedName>
        <fullName evidence="1">Uncharacterized protein</fullName>
    </submittedName>
</protein>